<reference evidence="2 3" key="1">
    <citation type="submission" date="2016-04" db="EMBL/GenBank/DDBJ databases">
        <title>Genome analyses suggest a sexual origin of heterokaryosis in a supposedly ancient asexual fungus.</title>
        <authorList>
            <person name="Ropars J."/>
            <person name="Sedzielewska K."/>
            <person name="Noel J."/>
            <person name="Charron P."/>
            <person name="Farinelli L."/>
            <person name="Marton T."/>
            <person name="Kruger M."/>
            <person name="Pelin A."/>
            <person name="Brachmann A."/>
            <person name="Corradi N."/>
        </authorList>
    </citation>
    <scope>NUCLEOTIDE SEQUENCE [LARGE SCALE GENOMIC DNA]</scope>
    <source>
        <strain evidence="2 3">C2</strain>
    </source>
</reference>
<gene>
    <name evidence="2" type="ORF">RhiirC2_858340</name>
</gene>
<dbReference type="EMBL" id="LLXL01004724">
    <property type="protein sequence ID" value="PKK57134.1"/>
    <property type="molecule type" value="Genomic_DNA"/>
</dbReference>
<accession>A0A2N1M662</accession>
<feature type="region of interest" description="Disordered" evidence="1">
    <location>
        <begin position="1"/>
        <end position="30"/>
    </location>
</feature>
<dbReference type="VEuPathDB" id="FungiDB:RhiirA1_398725"/>
<organism evidence="2 3">
    <name type="scientific">Rhizophagus irregularis</name>
    <dbReference type="NCBI Taxonomy" id="588596"/>
    <lineage>
        <taxon>Eukaryota</taxon>
        <taxon>Fungi</taxon>
        <taxon>Fungi incertae sedis</taxon>
        <taxon>Mucoromycota</taxon>
        <taxon>Glomeromycotina</taxon>
        <taxon>Glomeromycetes</taxon>
        <taxon>Glomerales</taxon>
        <taxon>Glomeraceae</taxon>
        <taxon>Rhizophagus</taxon>
    </lineage>
</organism>
<protein>
    <submittedName>
        <fullName evidence="2">Uncharacterized protein</fullName>
    </submittedName>
</protein>
<sequence>MSQFKKESSKKTVQKKDHTQTNTLRSYERSDIQGTHSTISTNFGLQHIALQLAQQFPFGLYGGHLRPHHYYKHPNCNNVEILKRKCSDKVSDLPSIDFLLRCLNLHVAKDPTVREIIAGHFFVVPQGLEAFVEIYNDDELSDSEIASSMELIPRTKPFNDEEKVLQVAGYRLPPIFFTSANKFPYSERTLAIPPDVLYCQTNDKYYTQDEIAEYLKNSDHNYDWIINELINELHALYIRVRNLDNNKVMLQDFVKIMLPSIAEYIHIIDKLVVHVRKLFIDWRNKLWVALLNKYKELGNSYNKSLRKLSAIQIANMMSVEDIRKIWKQWRCNIDEAALEAAMESLRDVCAMGFRAIDVEESLNKAHDRFLCLYNDLFTVNLSITTRYNIATSMDLSVYYFEEFKRRPLGSKNTITISEVSTPIRKTSSSVNEKKNNKKKVTSRNTYEVFRKTHEIPAFTLQVPRSMLEESAVNDKGDDDDNEDRDDEDVDEEVDDFESEDRDVDDFLQGNQINELNTREQVNESNTITNINSMNNLPEVANKTNVTTQLDGLNALDICNWLVHHPYILDLTNKMLSAKTSHDETNVNNSSSSFSSSNENKSRLWDEELKCLFLRQRSSAILDSFIRLVCEYKPYTEEAKSIMRVSRKRLGDYRNKLNTSIAKLVQEFKELKQREQQRVPALPSQSSIDQYIDEAVVAKKILQRYIASTNEAELKRNGSFIKLVQFIRECFKIHYRNKDVKKVKELDALTKDLFIPSRSGRNLASSLVLE</sequence>
<evidence type="ECO:0000313" key="2">
    <source>
        <dbReference type="EMBL" id="PKK57134.1"/>
    </source>
</evidence>
<dbReference type="VEuPathDB" id="FungiDB:RhiirA1_464148"/>
<comment type="caution">
    <text evidence="2">The sequence shown here is derived from an EMBL/GenBank/DDBJ whole genome shotgun (WGS) entry which is preliminary data.</text>
</comment>
<name>A0A2N1M662_9GLOM</name>
<feature type="compositionally biased region" description="Acidic residues" evidence="1">
    <location>
        <begin position="476"/>
        <end position="505"/>
    </location>
</feature>
<dbReference type="VEuPathDB" id="FungiDB:FUN_020389"/>
<evidence type="ECO:0000313" key="3">
    <source>
        <dbReference type="Proteomes" id="UP000233469"/>
    </source>
</evidence>
<dbReference type="AlphaFoldDB" id="A0A2N1M662"/>
<evidence type="ECO:0000256" key="1">
    <source>
        <dbReference type="SAM" id="MobiDB-lite"/>
    </source>
</evidence>
<feature type="compositionally biased region" description="Basic and acidic residues" evidence="1">
    <location>
        <begin position="1"/>
        <end position="19"/>
    </location>
</feature>
<dbReference type="VEuPathDB" id="FungiDB:RhiirFUN_000789"/>
<feature type="region of interest" description="Disordered" evidence="1">
    <location>
        <begin position="469"/>
        <end position="505"/>
    </location>
</feature>
<proteinExistence type="predicted"/>
<dbReference type="VEuPathDB" id="FungiDB:FUN_016766"/>
<dbReference type="Proteomes" id="UP000233469">
    <property type="component" value="Unassembled WGS sequence"/>
</dbReference>
<dbReference type="VEuPathDB" id="FungiDB:RhiirFUN_007746"/>
<reference evidence="2 3" key="2">
    <citation type="submission" date="2017-10" db="EMBL/GenBank/DDBJ databases">
        <title>Extensive intraspecific genome diversity in a model arbuscular mycorrhizal fungus.</title>
        <authorList>
            <person name="Chen E.C.H."/>
            <person name="Morin E."/>
            <person name="Baudet D."/>
            <person name="Noel J."/>
            <person name="Ndikumana S."/>
            <person name="Charron P."/>
            <person name="St-Onge C."/>
            <person name="Giorgi J."/>
            <person name="Grigoriev I.V."/>
            <person name="Roux C."/>
            <person name="Martin F.M."/>
            <person name="Corradi N."/>
        </authorList>
    </citation>
    <scope>NUCLEOTIDE SEQUENCE [LARGE SCALE GENOMIC DNA]</scope>
    <source>
        <strain evidence="2 3">C2</strain>
    </source>
</reference>